<accession>A0ABX1KH91</accession>
<name>A0ABX1KH91_9GAMM</name>
<evidence type="ECO:0000313" key="2">
    <source>
        <dbReference type="Proteomes" id="UP000527352"/>
    </source>
</evidence>
<gene>
    <name evidence="1" type="ORF">HGO26_00595</name>
</gene>
<sequence length="95" mass="10829">MIERPKVINLTEARTIRKVHCGECNWEQEIAAITEAEIKCCPWCGWSDLEISTLKAEGGFQEIECQKHGRVTVLLPSSNIDPLDFMNNLFCPFCE</sequence>
<comment type="caution">
    <text evidence="1">The sequence shown here is derived from an EMBL/GenBank/DDBJ whole genome shotgun (WGS) entry which is preliminary data.</text>
</comment>
<protein>
    <recommendedName>
        <fullName evidence="3">Cysteine-rich CPCC domain-containing protein</fullName>
    </recommendedName>
</protein>
<keyword evidence="2" id="KW-1185">Reference proteome</keyword>
<reference evidence="1 2" key="1">
    <citation type="submission" date="2020-04" db="EMBL/GenBank/DDBJ databases">
        <title>The first description of lens atrophy caused by putative novel Shewanella sp. that is a new emerging pathogen for cultured rainbow trout?</title>
        <authorList>
            <person name="Saticioglu I.B."/>
            <person name="Duman M."/>
            <person name="Altun S."/>
        </authorList>
    </citation>
    <scope>NUCLEOTIDE SEQUENCE [LARGE SCALE GENOMIC DNA]</scope>
    <source>
        <strain evidence="1 2">S-1</strain>
    </source>
</reference>
<dbReference type="EMBL" id="JABAEB010000001">
    <property type="protein sequence ID" value="NLQ21388.1"/>
    <property type="molecule type" value="Genomic_DNA"/>
</dbReference>
<dbReference type="Proteomes" id="UP000527352">
    <property type="component" value="Unassembled WGS sequence"/>
</dbReference>
<organism evidence="1 2">
    <name type="scientific">Shewanella oncorhynchi</name>
    <dbReference type="NCBI Taxonomy" id="2726434"/>
    <lineage>
        <taxon>Bacteria</taxon>
        <taxon>Pseudomonadati</taxon>
        <taxon>Pseudomonadota</taxon>
        <taxon>Gammaproteobacteria</taxon>
        <taxon>Alteromonadales</taxon>
        <taxon>Shewanellaceae</taxon>
        <taxon>Shewanella</taxon>
    </lineage>
</organism>
<evidence type="ECO:0000313" key="1">
    <source>
        <dbReference type="EMBL" id="NLQ21388.1"/>
    </source>
</evidence>
<evidence type="ECO:0008006" key="3">
    <source>
        <dbReference type="Google" id="ProtNLM"/>
    </source>
</evidence>
<proteinExistence type="predicted"/>